<dbReference type="PRINTS" id="PR00455">
    <property type="entry name" value="HTHTETR"/>
</dbReference>
<dbReference type="InterPro" id="IPR001647">
    <property type="entry name" value="HTH_TetR"/>
</dbReference>
<dbReference type="PANTHER" id="PTHR30055:SF234">
    <property type="entry name" value="HTH-TYPE TRANSCRIPTIONAL REGULATOR BETI"/>
    <property type="match status" value="1"/>
</dbReference>
<evidence type="ECO:0000256" key="3">
    <source>
        <dbReference type="ARBA" id="ARBA00023163"/>
    </source>
</evidence>
<dbReference type="Gene3D" id="1.10.357.10">
    <property type="entry name" value="Tetracycline Repressor, domain 2"/>
    <property type="match status" value="1"/>
</dbReference>
<dbReference type="EMBL" id="JAVDWV010000007">
    <property type="protein sequence ID" value="MDR7155056.1"/>
    <property type="molecule type" value="Genomic_DNA"/>
</dbReference>
<sequence>MVAVQHSKSVVNIEKSGKARILAAARDLFDSHGFHQTSMAELATAAQVSVGQIYRLFKGKEDIIEALVHADADEWCDDMAILRERLHAGLLSIEQTFEQLLLHTIDEKNEALSFDILAESFRNPAVGDTIANMCTRFRTYIRDFACAANPDLSGEALEGAEEVVLACMFGLGHRSLSRPTLSAAAAGALSARMILAALRAID</sequence>
<evidence type="ECO:0000256" key="2">
    <source>
        <dbReference type="ARBA" id="ARBA00023125"/>
    </source>
</evidence>
<name>A0ABU1X1K8_SPHXE</name>
<dbReference type="InterPro" id="IPR050109">
    <property type="entry name" value="HTH-type_TetR-like_transc_reg"/>
</dbReference>
<dbReference type="PANTHER" id="PTHR30055">
    <property type="entry name" value="HTH-TYPE TRANSCRIPTIONAL REGULATOR RUTR"/>
    <property type="match status" value="1"/>
</dbReference>
<keyword evidence="7" id="KW-1185">Reference proteome</keyword>
<evidence type="ECO:0000313" key="7">
    <source>
        <dbReference type="Proteomes" id="UP001267638"/>
    </source>
</evidence>
<evidence type="ECO:0000256" key="1">
    <source>
        <dbReference type="ARBA" id="ARBA00023015"/>
    </source>
</evidence>
<comment type="caution">
    <text evidence="6">The sequence shown here is derived from an EMBL/GenBank/DDBJ whole genome shotgun (WGS) entry which is preliminary data.</text>
</comment>
<keyword evidence="1" id="KW-0805">Transcription regulation</keyword>
<reference evidence="6 7" key="1">
    <citation type="submission" date="2023-07" db="EMBL/GenBank/DDBJ databases">
        <title>Sorghum-associated microbial communities from plants grown in Nebraska, USA.</title>
        <authorList>
            <person name="Schachtman D."/>
        </authorList>
    </citation>
    <scope>NUCLEOTIDE SEQUENCE [LARGE SCALE GENOMIC DNA]</scope>
    <source>
        <strain evidence="6 7">4256</strain>
    </source>
</reference>
<dbReference type="RefSeq" id="WP_409050358.1">
    <property type="nucleotide sequence ID" value="NZ_JAVDWV010000007.1"/>
</dbReference>
<dbReference type="Pfam" id="PF00440">
    <property type="entry name" value="TetR_N"/>
    <property type="match status" value="1"/>
</dbReference>
<proteinExistence type="predicted"/>
<gene>
    <name evidence="6" type="ORF">J2W40_001874</name>
</gene>
<evidence type="ECO:0000259" key="5">
    <source>
        <dbReference type="PROSITE" id="PS50977"/>
    </source>
</evidence>
<dbReference type="SUPFAM" id="SSF46689">
    <property type="entry name" value="Homeodomain-like"/>
    <property type="match status" value="1"/>
</dbReference>
<evidence type="ECO:0000313" key="6">
    <source>
        <dbReference type="EMBL" id="MDR7155056.1"/>
    </source>
</evidence>
<feature type="DNA-binding region" description="H-T-H motif" evidence="4">
    <location>
        <begin position="38"/>
        <end position="57"/>
    </location>
</feature>
<keyword evidence="3" id="KW-0804">Transcription</keyword>
<evidence type="ECO:0000256" key="4">
    <source>
        <dbReference type="PROSITE-ProRule" id="PRU00335"/>
    </source>
</evidence>
<dbReference type="Proteomes" id="UP001267638">
    <property type="component" value="Unassembled WGS sequence"/>
</dbReference>
<dbReference type="PROSITE" id="PS50977">
    <property type="entry name" value="HTH_TETR_2"/>
    <property type="match status" value="1"/>
</dbReference>
<organism evidence="6 7">
    <name type="scientific">Sphingobium xenophagum</name>
    <dbReference type="NCBI Taxonomy" id="121428"/>
    <lineage>
        <taxon>Bacteria</taxon>
        <taxon>Pseudomonadati</taxon>
        <taxon>Pseudomonadota</taxon>
        <taxon>Alphaproteobacteria</taxon>
        <taxon>Sphingomonadales</taxon>
        <taxon>Sphingomonadaceae</taxon>
        <taxon>Sphingobium</taxon>
    </lineage>
</organism>
<accession>A0ABU1X1K8</accession>
<dbReference type="InterPro" id="IPR009057">
    <property type="entry name" value="Homeodomain-like_sf"/>
</dbReference>
<protein>
    <submittedName>
        <fullName evidence="6">TetR/AcrR family transcriptional repressor of uid operon</fullName>
    </submittedName>
</protein>
<feature type="domain" description="HTH tetR-type" evidence="5">
    <location>
        <begin position="15"/>
        <end position="75"/>
    </location>
</feature>
<keyword evidence="2 4" id="KW-0238">DNA-binding</keyword>